<dbReference type="Proteomes" id="UP000760860">
    <property type="component" value="Unassembled WGS sequence"/>
</dbReference>
<organism evidence="8 9">
    <name type="scientific">Phytophthora cactorum</name>
    <dbReference type="NCBI Taxonomy" id="29920"/>
    <lineage>
        <taxon>Eukaryota</taxon>
        <taxon>Sar</taxon>
        <taxon>Stramenopiles</taxon>
        <taxon>Oomycota</taxon>
        <taxon>Peronosporomycetes</taxon>
        <taxon>Peronosporales</taxon>
        <taxon>Peronosporaceae</taxon>
        <taxon>Phytophthora</taxon>
    </lineage>
</organism>
<dbReference type="EMBL" id="RCML01001375">
    <property type="protein sequence ID" value="KAG2963086.1"/>
    <property type="molecule type" value="Genomic_DNA"/>
</dbReference>
<dbReference type="OrthoDB" id="10364290at2759"/>
<gene>
    <name evidence="7" type="ORF">JG687_00017240</name>
    <name evidence="8" type="ORF">PC110_g19660</name>
    <name evidence="2" type="ORF">PC113_g18607</name>
    <name evidence="3" type="ORF">PC115_g21078</name>
    <name evidence="4" type="ORF">PC117_g19923</name>
    <name evidence="5" type="ORF">PC118_g21074</name>
    <name evidence="6" type="ORF">PC129_g20794</name>
</gene>
<reference evidence="8 9" key="1">
    <citation type="submission" date="2018-01" db="EMBL/GenBank/DDBJ databases">
        <title>Draft genome of the strawberry crown rot pathogen Phytophthora cactorum.</title>
        <authorList>
            <person name="Armitage A.D."/>
            <person name="Lysoe E."/>
            <person name="Nellist C.F."/>
            <person name="Harrison R.J."/>
            <person name="Brurberg M.B."/>
        </authorList>
    </citation>
    <scope>NUCLEOTIDE SEQUENCE [LARGE SCALE GENOMIC DNA]</scope>
    <source>
        <strain evidence="8 9">10300</strain>
    </source>
</reference>
<evidence type="ECO:0000313" key="4">
    <source>
        <dbReference type="EMBL" id="KAG2908507.1"/>
    </source>
</evidence>
<evidence type="ECO:0000256" key="1">
    <source>
        <dbReference type="SAM" id="MobiDB-lite"/>
    </source>
</evidence>
<dbReference type="Proteomes" id="UP000736787">
    <property type="component" value="Unassembled WGS sequence"/>
</dbReference>
<feature type="compositionally biased region" description="Acidic residues" evidence="1">
    <location>
        <begin position="90"/>
        <end position="99"/>
    </location>
</feature>
<feature type="region of interest" description="Disordered" evidence="1">
    <location>
        <begin position="1"/>
        <end position="103"/>
    </location>
</feature>
<name>A0A329RID0_9STRA</name>
<dbReference type="EMBL" id="RCMV01001534">
    <property type="protein sequence ID" value="KAG3208176.1"/>
    <property type="molecule type" value="Genomic_DNA"/>
</dbReference>
<dbReference type="EMBL" id="JAENGZ010001947">
    <property type="protein sequence ID" value="KAG6945533.1"/>
    <property type="molecule type" value="Genomic_DNA"/>
</dbReference>
<keyword evidence="9" id="KW-1185">Reference proteome</keyword>
<evidence type="ECO:0000313" key="8">
    <source>
        <dbReference type="EMBL" id="RAW23909.1"/>
    </source>
</evidence>
<dbReference type="Proteomes" id="UP000697107">
    <property type="component" value="Unassembled WGS sequence"/>
</dbReference>
<reference evidence="7" key="3">
    <citation type="submission" date="2021-01" db="EMBL/GenBank/DDBJ databases">
        <title>Phytophthora aleatoria, a newly-described species from Pinus radiata is distinct from Phytophthora cactorum isolates based on comparative genomics.</title>
        <authorList>
            <person name="Mcdougal R."/>
            <person name="Panda P."/>
            <person name="Williams N."/>
            <person name="Studholme D.J."/>
        </authorList>
    </citation>
    <scope>NUCLEOTIDE SEQUENCE</scope>
    <source>
        <strain evidence="7">NZFS 3830</strain>
    </source>
</reference>
<dbReference type="Proteomes" id="UP000735874">
    <property type="component" value="Unassembled WGS sequence"/>
</dbReference>
<proteinExistence type="predicted"/>
<dbReference type="Proteomes" id="UP000688947">
    <property type="component" value="Unassembled WGS sequence"/>
</dbReference>
<dbReference type="EMBL" id="RCMK01000896">
    <property type="protein sequence ID" value="KAG2908507.1"/>
    <property type="molecule type" value="Genomic_DNA"/>
</dbReference>
<dbReference type="EMBL" id="RCMI01001432">
    <property type="protein sequence ID" value="KAG2885189.1"/>
    <property type="molecule type" value="Genomic_DNA"/>
</dbReference>
<dbReference type="VEuPathDB" id="FungiDB:PC110_g19660"/>
<feature type="compositionally biased region" description="Polar residues" evidence="1">
    <location>
        <begin position="1"/>
        <end position="14"/>
    </location>
</feature>
<dbReference type="Proteomes" id="UP000251314">
    <property type="component" value="Unassembled WGS sequence"/>
</dbReference>
<dbReference type="AlphaFoldDB" id="A0A329RID0"/>
<comment type="caution">
    <text evidence="8">The sequence shown here is derived from an EMBL/GenBank/DDBJ whole genome shotgun (WGS) entry which is preliminary data.</text>
</comment>
<evidence type="ECO:0000313" key="2">
    <source>
        <dbReference type="EMBL" id="KAG2843440.1"/>
    </source>
</evidence>
<protein>
    <submittedName>
        <fullName evidence="8">Uncharacterized protein</fullName>
    </submittedName>
</protein>
<accession>A0A329RID0</accession>
<dbReference type="Proteomes" id="UP000774804">
    <property type="component" value="Unassembled WGS sequence"/>
</dbReference>
<evidence type="ECO:0000313" key="3">
    <source>
        <dbReference type="EMBL" id="KAG2885189.1"/>
    </source>
</evidence>
<sequence length="123" mass="12920">MEQSCADQATTVHPTNEDHAQDRNGNAQSPPDVAPAACLAQQEAPSAADTMEMSVSRLTSEVVARESSEEEDNSVDKDYSPESDVSIAGDDGEECDEESCQSADQVVDAVKAASSSSETVHIS</sequence>
<evidence type="ECO:0000313" key="9">
    <source>
        <dbReference type="Proteomes" id="UP000251314"/>
    </source>
</evidence>
<evidence type="ECO:0000313" key="7">
    <source>
        <dbReference type="EMBL" id="KAG6945533.1"/>
    </source>
</evidence>
<dbReference type="EMBL" id="RCMG01000887">
    <property type="protein sequence ID" value="KAG2843440.1"/>
    <property type="molecule type" value="Genomic_DNA"/>
</dbReference>
<evidence type="ECO:0000313" key="5">
    <source>
        <dbReference type="EMBL" id="KAG2963086.1"/>
    </source>
</evidence>
<reference evidence="2" key="2">
    <citation type="submission" date="2018-10" db="EMBL/GenBank/DDBJ databases">
        <title>Effector identification in a new, highly contiguous assembly of the strawberry crown rot pathogen Phytophthora cactorum.</title>
        <authorList>
            <person name="Armitage A.D."/>
            <person name="Nellist C.F."/>
            <person name="Bates H."/>
            <person name="Vickerstaff R.J."/>
            <person name="Harrison R.J."/>
        </authorList>
    </citation>
    <scope>NUCLEOTIDE SEQUENCE</scope>
    <source>
        <strain evidence="2">15-7</strain>
        <strain evidence="3">4032</strain>
        <strain evidence="4">4040</strain>
        <strain evidence="5">P415</strain>
        <strain evidence="6">P421</strain>
    </source>
</reference>
<evidence type="ECO:0000313" key="6">
    <source>
        <dbReference type="EMBL" id="KAG3208176.1"/>
    </source>
</evidence>
<dbReference type="EMBL" id="MJFZ01000968">
    <property type="protein sequence ID" value="RAW23909.1"/>
    <property type="molecule type" value="Genomic_DNA"/>
</dbReference>